<protein>
    <submittedName>
        <fullName evidence="5">Pyrimidine reductase</fullName>
    </submittedName>
</protein>
<dbReference type="PANTHER" id="PTHR38011">
    <property type="entry name" value="DIHYDROFOLATE REDUCTASE FAMILY PROTEIN (AFU_ORTHOLOGUE AFUA_8G06820)"/>
    <property type="match status" value="1"/>
</dbReference>
<reference evidence="6" key="2">
    <citation type="journal article" date="2019" name="MicrobiologyOpen">
        <title>High-quality draft genome sequence of Gaiella occulta isolated from a 150 meter deep mineral water borehole and comparison with the genome sequences of other deep-branching lineages of the phylum Actinobacteria.</title>
        <authorList>
            <person name="Severino R."/>
            <person name="Froufe H.J.C."/>
            <person name="Barroso C."/>
            <person name="Albuquerque L."/>
            <person name="Lobo-da-Cunha A."/>
            <person name="da Costa M.S."/>
            <person name="Egas C."/>
        </authorList>
    </citation>
    <scope>NUCLEOTIDE SEQUENCE [LARGE SCALE GENOMIC DNA]</scope>
    <source>
        <strain evidence="6">F2-233</strain>
    </source>
</reference>
<keyword evidence="6" id="KW-1185">Reference proteome</keyword>
<dbReference type="EMBL" id="QQZY01000002">
    <property type="protein sequence ID" value="RDI75528.1"/>
    <property type="molecule type" value="Genomic_DNA"/>
</dbReference>
<dbReference type="Proteomes" id="UP000254134">
    <property type="component" value="Unassembled WGS sequence"/>
</dbReference>
<reference evidence="5 6" key="1">
    <citation type="submission" date="2018-07" db="EMBL/GenBank/DDBJ databases">
        <title>High-quality-draft genome sequence of Gaiella occulta.</title>
        <authorList>
            <person name="Severino R."/>
            <person name="Froufe H.J.C."/>
            <person name="Rainey F.A."/>
            <person name="Barroso C."/>
            <person name="Albuquerque L."/>
            <person name="Lobo-Da-Cunha A."/>
            <person name="Da Costa M.S."/>
            <person name="Egas C."/>
        </authorList>
    </citation>
    <scope>NUCLEOTIDE SEQUENCE [LARGE SCALE GENOMIC DNA]</scope>
    <source>
        <strain evidence="5 6">F2-233</strain>
    </source>
</reference>
<dbReference type="GO" id="GO:0009231">
    <property type="term" value="P:riboflavin biosynthetic process"/>
    <property type="evidence" value="ECO:0007669"/>
    <property type="project" value="InterPro"/>
</dbReference>
<dbReference type="RefSeq" id="WP_114795721.1">
    <property type="nucleotide sequence ID" value="NZ_QQZY01000002.1"/>
</dbReference>
<sequence length="289" mass="31360">MSITPAVRPGWFELLLEDETDDGAGLPAGFAAVYGGDWRLPPGGEQPYLYVNFCTARDGRVSFADPGHLSGADVSGFDERDRWLMGLLRARADCVLMGDGTLHSEPDHLWTAEFIFPPEAAAFAALRAAERRRPVPLQVFVSLTGQLRWDAAVFGEAKSEVVIATTTVGVRNVAERPATTAQVEALVLGEQEVNFGRLARTLAERYGVATLLCEGGPRVYGSVLRSGLACDEFLTLSPLVLGDSDEGPYRPSLVEGARFRPGAAPQSRLLSIRRAGDYLYLRSRYAARS</sequence>
<comment type="pathway">
    <text evidence="1">Cofactor biosynthesis; riboflavin biosynthesis.</text>
</comment>
<keyword evidence="2" id="KW-0521">NADP</keyword>
<dbReference type="SUPFAM" id="SSF53597">
    <property type="entry name" value="Dihydrofolate reductase-like"/>
    <property type="match status" value="1"/>
</dbReference>
<dbReference type="GO" id="GO:0008703">
    <property type="term" value="F:5-amino-6-(5-phosphoribosylamino)uracil reductase activity"/>
    <property type="evidence" value="ECO:0007669"/>
    <property type="project" value="InterPro"/>
</dbReference>
<dbReference type="Pfam" id="PF01872">
    <property type="entry name" value="RibD_C"/>
    <property type="match status" value="1"/>
</dbReference>
<dbReference type="InterPro" id="IPR002734">
    <property type="entry name" value="RibDG_C"/>
</dbReference>
<name>A0A7M2Z078_9ACTN</name>
<evidence type="ECO:0000313" key="6">
    <source>
        <dbReference type="Proteomes" id="UP000254134"/>
    </source>
</evidence>
<evidence type="ECO:0000313" key="5">
    <source>
        <dbReference type="EMBL" id="RDI75528.1"/>
    </source>
</evidence>
<dbReference type="PANTHER" id="PTHR38011:SF7">
    <property type="entry name" value="2,5-DIAMINO-6-RIBOSYLAMINO-4(3H)-PYRIMIDINONE 5'-PHOSPHATE REDUCTASE"/>
    <property type="match status" value="1"/>
</dbReference>
<evidence type="ECO:0000256" key="1">
    <source>
        <dbReference type="ARBA" id="ARBA00005104"/>
    </source>
</evidence>
<keyword evidence="3" id="KW-0560">Oxidoreductase</keyword>
<dbReference type="InterPro" id="IPR050765">
    <property type="entry name" value="Riboflavin_Biosynth_HTPR"/>
</dbReference>
<dbReference type="Gene3D" id="3.40.430.10">
    <property type="entry name" value="Dihydrofolate Reductase, subunit A"/>
    <property type="match status" value="1"/>
</dbReference>
<comment type="caution">
    <text evidence="5">The sequence shown here is derived from an EMBL/GenBank/DDBJ whole genome shotgun (WGS) entry which is preliminary data.</text>
</comment>
<organism evidence="5 6">
    <name type="scientific">Gaiella occulta</name>
    <dbReference type="NCBI Taxonomy" id="1002870"/>
    <lineage>
        <taxon>Bacteria</taxon>
        <taxon>Bacillati</taxon>
        <taxon>Actinomycetota</taxon>
        <taxon>Thermoleophilia</taxon>
        <taxon>Gaiellales</taxon>
        <taxon>Gaiellaceae</taxon>
        <taxon>Gaiella</taxon>
    </lineage>
</organism>
<proteinExistence type="predicted"/>
<gene>
    <name evidence="5" type="ORF">Gocc_1326</name>
</gene>
<accession>A0A7M2Z078</accession>
<evidence type="ECO:0000259" key="4">
    <source>
        <dbReference type="Pfam" id="PF01872"/>
    </source>
</evidence>
<dbReference type="OrthoDB" id="5243299at2"/>
<evidence type="ECO:0000256" key="3">
    <source>
        <dbReference type="ARBA" id="ARBA00023002"/>
    </source>
</evidence>
<dbReference type="InterPro" id="IPR024072">
    <property type="entry name" value="DHFR-like_dom_sf"/>
</dbReference>
<dbReference type="AlphaFoldDB" id="A0A7M2Z078"/>
<feature type="domain" description="Bacterial bifunctional deaminase-reductase C-terminal" evidence="4">
    <location>
        <begin position="47"/>
        <end position="247"/>
    </location>
</feature>
<evidence type="ECO:0000256" key="2">
    <source>
        <dbReference type="ARBA" id="ARBA00022857"/>
    </source>
</evidence>